<keyword evidence="1" id="KW-0521">NADP</keyword>
<dbReference type="Proteomes" id="UP001234178">
    <property type="component" value="Unassembled WGS sequence"/>
</dbReference>
<keyword evidence="1" id="KW-0444">Lipid biosynthesis</keyword>
<dbReference type="InterPro" id="IPR026055">
    <property type="entry name" value="FAR"/>
</dbReference>
<evidence type="ECO:0000313" key="4">
    <source>
        <dbReference type="Proteomes" id="UP001234178"/>
    </source>
</evidence>
<keyword evidence="1" id="KW-0443">Lipid metabolism</keyword>
<gene>
    <name evidence="3" type="ORF">OUZ56_009166</name>
</gene>
<accession>A0ABR0AF90</accession>
<proteinExistence type="inferred from homology"/>
<dbReference type="Pfam" id="PF07993">
    <property type="entry name" value="NAD_binding_4"/>
    <property type="match status" value="1"/>
</dbReference>
<dbReference type="EC" id="1.2.1.84" evidence="1"/>
<reference evidence="3 4" key="1">
    <citation type="journal article" date="2023" name="Nucleic Acids Res.">
        <title>The hologenome of Daphnia magna reveals possible DNA methylation and microbiome-mediated evolution of the host genome.</title>
        <authorList>
            <person name="Chaturvedi A."/>
            <person name="Li X."/>
            <person name="Dhandapani V."/>
            <person name="Marshall H."/>
            <person name="Kissane S."/>
            <person name="Cuenca-Cambronero M."/>
            <person name="Asole G."/>
            <person name="Calvet F."/>
            <person name="Ruiz-Romero M."/>
            <person name="Marangio P."/>
            <person name="Guigo R."/>
            <person name="Rago D."/>
            <person name="Mirbahai L."/>
            <person name="Eastwood N."/>
            <person name="Colbourne J.K."/>
            <person name="Zhou J."/>
            <person name="Mallon E."/>
            <person name="Orsini L."/>
        </authorList>
    </citation>
    <scope>NUCLEOTIDE SEQUENCE [LARGE SCALE GENOMIC DNA]</scope>
    <source>
        <strain evidence="3">LRV0_1</strain>
    </source>
</reference>
<sequence>MVVNTEMKQSSISEFYKGRSIFVTGATGFMGKVLVEKLLRACPGIERIYLLMRPSRGQTVDCRLRGLIENQIFDKIRKQEPDVLGKITAVTGDMTSPGLGLSSSDLQSLKDNVSIIFHSAATIKFNEELKAAIRMNVKGPLQLLEISRQMKRLQAFVHVSTAFANFDSEEVKEEVYHDTKDNPAELVEFIERLDEDAVKNILLGNYPNTYACTKALAEQLDDSILVEISN</sequence>
<evidence type="ECO:0000259" key="2">
    <source>
        <dbReference type="Pfam" id="PF07993"/>
    </source>
</evidence>
<name>A0ABR0AF90_9CRUS</name>
<comment type="caution">
    <text evidence="3">The sequence shown here is derived from an EMBL/GenBank/DDBJ whole genome shotgun (WGS) entry which is preliminary data.</text>
</comment>
<keyword evidence="1" id="KW-0560">Oxidoreductase</keyword>
<evidence type="ECO:0000256" key="1">
    <source>
        <dbReference type="RuleBase" id="RU363097"/>
    </source>
</evidence>
<keyword evidence="4" id="KW-1185">Reference proteome</keyword>
<feature type="domain" description="Thioester reductase (TE)" evidence="2">
    <location>
        <begin position="23"/>
        <end position="220"/>
    </location>
</feature>
<dbReference type="InterPro" id="IPR036291">
    <property type="entry name" value="NAD(P)-bd_dom_sf"/>
</dbReference>
<comment type="similarity">
    <text evidence="1">Belongs to the fatty acyl-CoA reductase family.</text>
</comment>
<comment type="catalytic activity">
    <reaction evidence="1">
        <text>a long-chain fatty acyl-CoA + 2 NADPH + 2 H(+) = a long-chain primary fatty alcohol + 2 NADP(+) + CoA</text>
        <dbReference type="Rhea" id="RHEA:52716"/>
        <dbReference type="ChEBI" id="CHEBI:15378"/>
        <dbReference type="ChEBI" id="CHEBI:57287"/>
        <dbReference type="ChEBI" id="CHEBI:57783"/>
        <dbReference type="ChEBI" id="CHEBI:58349"/>
        <dbReference type="ChEBI" id="CHEBI:77396"/>
        <dbReference type="ChEBI" id="CHEBI:83139"/>
        <dbReference type="EC" id="1.2.1.84"/>
    </reaction>
</comment>
<dbReference type="InterPro" id="IPR013120">
    <property type="entry name" value="FAR_NAD-bd"/>
</dbReference>
<dbReference type="PANTHER" id="PTHR11011:SF116">
    <property type="entry name" value="FATTY ACYL-COA REDUCTASE CG5065-RELATED"/>
    <property type="match status" value="1"/>
</dbReference>
<dbReference type="SUPFAM" id="SSF51735">
    <property type="entry name" value="NAD(P)-binding Rossmann-fold domains"/>
    <property type="match status" value="1"/>
</dbReference>
<evidence type="ECO:0000313" key="3">
    <source>
        <dbReference type="EMBL" id="KAK4023768.1"/>
    </source>
</evidence>
<dbReference type="EMBL" id="JAOYFB010000037">
    <property type="protein sequence ID" value="KAK4023768.1"/>
    <property type="molecule type" value="Genomic_DNA"/>
</dbReference>
<dbReference type="Gene3D" id="3.40.50.720">
    <property type="entry name" value="NAD(P)-binding Rossmann-like Domain"/>
    <property type="match status" value="1"/>
</dbReference>
<organism evidence="3 4">
    <name type="scientific">Daphnia magna</name>
    <dbReference type="NCBI Taxonomy" id="35525"/>
    <lineage>
        <taxon>Eukaryota</taxon>
        <taxon>Metazoa</taxon>
        <taxon>Ecdysozoa</taxon>
        <taxon>Arthropoda</taxon>
        <taxon>Crustacea</taxon>
        <taxon>Branchiopoda</taxon>
        <taxon>Diplostraca</taxon>
        <taxon>Cladocera</taxon>
        <taxon>Anomopoda</taxon>
        <taxon>Daphniidae</taxon>
        <taxon>Daphnia</taxon>
    </lineage>
</organism>
<dbReference type="PANTHER" id="PTHR11011">
    <property type="entry name" value="MALE STERILITY PROTEIN 2-RELATED"/>
    <property type="match status" value="1"/>
</dbReference>
<dbReference type="CDD" id="cd05236">
    <property type="entry name" value="FAR-N_SDR_e"/>
    <property type="match status" value="1"/>
</dbReference>
<protein>
    <recommendedName>
        <fullName evidence="1">Fatty acyl-CoA reductase</fullName>
        <ecNumber evidence="1">1.2.1.84</ecNumber>
    </recommendedName>
</protein>
<comment type="function">
    <text evidence="1">Catalyzes the reduction of fatty acyl-CoA to fatty alcohols.</text>
</comment>